<name>A0A0K2TDQ1_LEPSM</name>
<dbReference type="EMBL" id="HACA01006220">
    <property type="protein sequence ID" value="CDW23581.1"/>
    <property type="molecule type" value="Transcribed_RNA"/>
</dbReference>
<proteinExistence type="predicted"/>
<protein>
    <submittedName>
        <fullName evidence="1">Uncharacterized protein</fullName>
    </submittedName>
</protein>
<organism evidence="1">
    <name type="scientific">Lepeophtheirus salmonis</name>
    <name type="common">Salmon louse</name>
    <name type="synonym">Caligus salmonis</name>
    <dbReference type="NCBI Taxonomy" id="72036"/>
    <lineage>
        <taxon>Eukaryota</taxon>
        <taxon>Metazoa</taxon>
        <taxon>Ecdysozoa</taxon>
        <taxon>Arthropoda</taxon>
        <taxon>Crustacea</taxon>
        <taxon>Multicrustacea</taxon>
        <taxon>Hexanauplia</taxon>
        <taxon>Copepoda</taxon>
        <taxon>Siphonostomatoida</taxon>
        <taxon>Caligidae</taxon>
        <taxon>Lepeophtheirus</taxon>
    </lineage>
</organism>
<accession>A0A0K2TDQ1</accession>
<reference evidence="1" key="1">
    <citation type="submission" date="2014-05" db="EMBL/GenBank/DDBJ databases">
        <authorList>
            <person name="Chronopoulou M."/>
        </authorList>
    </citation>
    <scope>NUCLEOTIDE SEQUENCE</scope>
    <source>
        <tissue evidence="1">Whole organism</tissue>
    </source>
</reference>
<sequence>MPRPPYTNTFLAEAPFLRIMCTIFM</sequence>
<dbReference type="AlphaFoldDB" id="A0A0K2TDQ1"/>
<evidence type="ECO:0000313" key="1">
    <source>
        <dbReference type="EMBL" id="CDW23581.1"/>
    </source>
</evidence>